<dbReference type="Gene3D" id="3.30.160.170">
    <property type="entry name" value="FlaG-like"/>
    <property type="match status" value="1"/>
</dbReference>
<accession>A0A839K564</accession>
<dbReference type="PANTHER" id="PTHR37166:SF1">
    <property type="entry name" value="PROTEIN FLAG"/>
    <property type="match status" value="1"/>
</dbReference>
<keyword evidence="1" id="KW-0966">Cell projection</keyword>
<evidence type="ECO:0000313" key="2">
    <source>
        <dbReference type="Proteomes" id="UP000574276"/>
    </source>
</evidence>
<reference evidence="1 2" key="1">
    <citation type="submission" date="2020-07" db="EMBL/GenBank/DDBJ databases">
        <title>Characterization and genome sequencing of isolate MD1, a novel member within the family Lachnospiraceae.</title>
        <authorList>
            <person name="Rettenmaier R."/>
            <person name="Di Bello L."/>
            <person name="Zinser C."/>
            <person name="Scheitz K."/>
            <person name="Liebl W."/>
            <person name="Zverlov V."/>
        </authorList>
    </citation>
    <scope>NUCLEOTIDE SEQUENCE [LARGE SCALE GENOMIC DNA]</scope>
    <source>
        <strain evidence="1 2">MD1</strain>
    </source>
</reference>
<dbReference type="Pfam" id="PF03646">
    <property type="entry name" value="FlaG"/>
    <property type="match status" value="1"/>
</dbReference>
<keyword evidence="2" id="KW-1185">Reference proteome</keyword>
<name>A0A839K564_9FIRM</name>
<evidence type="ECO:0000313" key="1">
    <source>
        <dbReference type="EMBL" id="MBB2184199.1"/>
    </source>
</evidence>
<dbReference type="InterPro" id="IPR005186">
    <property type="entry name" value="FlaG"/>
</dbReference>
<sequence>MALNSLSGAGHQNSAKPIQSSVVETNAQAMASKDLSITEVATENKHIRIEKNRGMKEVIASEQQIRDAITRANNKMKAHRTRCEFAYHEETNRVTIKVYDRETEEVLREIPPEESLEVLEKIWELAGLLVDERR</sequence>
<keyword evidence="1" id="KW-0282">Flagellum</keyword>
<dbReference type="RefSeq" id="WP_228353791.1">
    <property type="nucleotide sequence ID" value="NZ_JACEGA010000001.1"/>
</dbReference>
<dbReference type="AlphaFoldDB" id="A0A839K564"/>
<dbReference type="EMBL" id="JACEGA010000001">
    <property type="protein sequence ID" value="MBB2184199.1"/>
    <property type="molecule type" value="Genomic_DNA"/>
</dbReference>
<proteinExistence type="predicted"/>
<comment type="caution">
    <text evidence="1">The sequence shown here is derived from an EMBL/GenBank/DDBJ whole genome shotgun (WGS) entry which is preliminary data.</text>
</comment>
<dbReference type="Proteomes" id="UP000574276">
    <property type="component" value="Unassembled WGS sequence"/>
</dbReference>
<dbReference type="InterPro" id="IPR035924">
    <property type="entry name" value="FlaG-like_sf"/>
</dbReference>
<protein>
    <submittedName>
        <fullName evidence="1">Flagellar protein FlaG</fullName>
    </submittedName>
</protein>
<keyword evidence="1" id="KW-0969">Cilium</keyword>
<gene>
    <name evidence="1" type="ORF">H0486_15070</name>
</gene>
<organism evidence="1 2">
    <name type="scientific">Variimorphobacter saccharofermentans</name>
    <dbReference type="NCBI Taxonomy" id="2755051"/>
    <lineage>
        <taxon>Bacteria</taxon>
        <taxon>Bacillati</taxon>
        <taxon>Bacillota</taxon>
        <taxon>Clostridia</taxon>
        <taxon>Lachnospirales</taxon>
        <taxon>Lachnospiraceae</taxon>
        <taxon>Variimorphobacter</taxon>
    </lineage>
</organism>
<dbReference type="SUPFAM" id="SSF160214">
    <property type="entry name" value="FlaG-like"/>
    <property type="match status" value="1"/>
</dbReference>
<dbReference type="PANTHER" id="PTHR37166">
    <property type="entry name" value="PROTEIN FLAG"/>
    <property type="match status" value="1"/>
</dbReference>